<dbReference type="GO" id="GO:0006629">
    <property type="term" value="P:lipid metabolic process"/>
    <property type="evidence" value="ECO:0007669"/>
    <property type="project" value="UniProtKB-KW"/>
</dbReference>
<keyword evidence="8" id="KW-1185">Reference proteome</keyword>
<evidence type="ECO:0000256" key="5">
    <source>
        <dbReference type="SAM" id="Phobius"/>
    </source>
</evidence>
<dbReference type="GO" id="GO:0016740">
    <property type="term" value="F:transferase activity"/>
    <property type="evidence" value="ECO:0007669"/>
    <property type="project" value="UniProtKB-KW"/>
</dbReference>
<protein>
    <recommendedName>
        <fullName evidence="6">LRAT domain-containing protein</fullName>
    </recommendedName>
</protein>
<dbReference type="Pfam" id="PF04970">
    <property type="entry name" value="LRAT"/>
    <property type="match status" value="1"/>
</dbReference>
<evidence type="ECO:0000256" key="3">
    <source>
        <dbReference type="ARBA" id="ARBA00022801"/>
    </source>
</evidence>
<dbReference type="GO" id="GO:0016787">
    <property type="term" value="F:hydrolase activity"/>
    <property type="evidence" value="ECO:0007669"/>
    <property type="project" value="UniProtKB-KW"/>
</dbReference>
<feature type="transmembrane region" description="Helical" evidence="5">
    <location>
        <begin position="201"/>
        <end position="223"/>
    </location>
</feature>
<dbReference type="PANTHER" id="PTHR13943:SF31">
    <property type="entry name" value="PHOSPHOLIPASE A AND ACYLTRANSFERASE 3"/>
    <property type="match status" value="1"/>
</dbReference>
<gene>
    <name evidence="7" type="ORF">OYC64_007463</name>
</gene>
<keyword evidence="2" id="KW-0808">Transferase</keyword>
<sequence length="237" mass="26574">MRKELEGKRAECKAATVINSQHQPADLLTAEFCFQSRFGSDVASDIKPSLHLKVLQVTYENKAVEIMAEYDKNPEIGDLIEIFKGPYQHWAVYVGDGFIAHSAPASEVAGDSASSMKAVPHEKALVKKDKLRVVVGTNKWKINNILDEEYEPRPAHIIVRNACALVGKEVPYCVLRKNCEHFATELRYRKAESRQVRKAEVVVQGVFLSIGFMGLFLALARLLTALFGSRKENKNEQ</sequence>
<accession>A0ABD2GU80</accession>
<evidence type="ECO:0000313" key="7">
    <source>
        <dbReference type="EMBL" id="KAL3056981.1"/>
    </source>
</evidence>
<dbReference type="InterPro" id="IPR051496">
    <property type="entry name" value="H-rev107_PLA/AT"/>
</dbReference>
<dbReference type="AlphaFoldDB" id="A0ABD2GU80"/>
<evidence type="ECO:0000259" key="6">
    <source>
        <dbReference type="PROSITE" id="PS51934"/>
    </source>
</evidence>
<reference evidence="7 8" key="2">
    <citation type="journal article" date="2024" name="G3 (Bethesda)">
        <title>The genome of the cryopelagic Antarctic bald notothen, Trematomus borchgrevinki.</title>
        <authorList>
            <person name="Rayamajhi N."/>
            <person name="Rivera-Colon A.G."/>
            <person name="Minhas B.F."/>
            <person name="Cheng C.C."/>
            <person name="Catchen J.M."/>
        </authorList>
    </citation>
    <scope>NUCLEOTIDE SEQUENCE [LARGE SCALE GENOMIC DNA]</scope>
    <source>
        <strain evidence="7">AGRC-2024</strain>
    </source>
</reference>
<dbReference type="Gene3D" id="3.90.1720.10">
    <property type="entry name" value="endopeptidase domain like (from Nostoc punctiforme)"/>
    <property type="match status" value="1"/>
</dbReference>
<name>A0ABD2GU80_PAGBO</name>
<keyword evidence="4" id="KW-0443">Lipid metabolism</keyword>
<evidence type="ECO:0000256" key="1">
    <source>
        <dbReference type="ARBA" id="ARBA00007824"/>
    </source>
</evidence>
<keyword evidence="5" id="KW-0812">Transmembrane</keyword>
<feature type="domain" description="LRAT" evidence="6">
    <location>
        <begin position="79"/>
        <end position="195"/>
    </location>
</feature>
<keyword evidence="5" id="KW-0472">Membrane</keyword>
<dbReference type="PROSITE" id="PS51934">
    <property type="entry name" value="LRAT"/>
    <property type="match status" value="1"/>
</dbReference>
<comment type="similarity">
    <text evidence="1">Belongs to the H-rev107 family.</text>
</comment>
<evidence type="ECO:0000313" key="8">
    <source>
        <dbReference type="Proteomes" id="UP001619887"/>
    </source>
</evidence>
<dbReference type="InterPro" id="IPR007053">
    <property type="entry name" value="LRAT_dom"/>
</dbReference>
<reference evidence="7 8" key="1">
    <citation type="journal article" date="2022" name="G3 (Bethesda)">
        <title>Evaluating Illumina-, Nanopore-, and PacBio-based genome assembly strategies with the bald notothen, Trematomus borchgrevinki.</title>
        <authorList>
            <person name="Rayamajhi N."/>
            <person name="Cheng C.C."/>
            <person name="Catchen J.M."/>
        </authorList>
    </citation>
    <scope>NUCLEOTIDE SEQUENCE [LARGE SCALE GENOMIC DNA]</scope>
    <source>
        <strain evidence="7">AGRC-2024</strain>
    </source>
</reference>
<dbReference type="EMBL" id="JBIYXZ010002075">
    <property type="protein sequence ID" value="KAL3056981.1"/>
    <property type="molecule type" value="Genomic_DNA"/>
</dbReference>
<proteinExistence type="inferred from homology"/>
<organism evidence="7 8">
    <name type="scientific">Pagothenia borchgrevinki</name>
    <name type="common">Bald rockcod</name>
    <name type="synonym">Trematomus borchgrevinki</name>
    <dbReference type="NCBI Taxonomy" id="8213"/>
    <lineage>
        <taxon>Eukaryota</taxon>
        <taxon>Metazoa</taxon>
        <taxon>Chordata</taxon>
        <taxon>Craniata</taxon>
        <taxon>Vertebrata</taxon>
        <taxon>Euteleostomi</taxon>
        <taxon>Actinopterygii</taxon>
        <taxon>Neopterygii</taxon>
        <taxon>Teleostei</taxon>
        <taxon>Neoteleostei</taxon>
        <taxon>Acanthomorphata</taxon>
        <taxon>Eupercaria</taxon>
        <taxon>Perciformes</taxon>
        <taxon>Notothenioidei</taxon>
        <taxon>Nototheniidae</taxon>
        <taxon>Pagothenia</taxon>
    </lineage>
</organism>
<comment type="caution">
    <text evidence="7">The sequence shown here is derived from an EMBL/GenBank/DDBJ whole genome shotgun (WGS) entry which is preliminary data.</text>
</comment>
<keyword evidence="3" id="KW-0378">Hydrolase</keyword>
<dbReference type="PANTHER" id="PTHR13943">
    <property type="entry name" value="HRAS-LIKE SUPPRESSOR - RELATED"/>
    <property type="match status" value="1"/>
</dbReference>
<keyword evidence="5" id="KW-1133">Transmembrane helix</keyword>
<dbReference type="Proteomes" id="UP001619887">
    <property type="component" value="Unassembled WGS sequence"/>
</dbReference>
<evidence type="ECO:0000256" key="2">
    <source>
        <dbReference type="ARBA" id="ARBA00022679"/>
    </source>
</evidence>
<evidence type="ECO:0000256" key="4">
    <source>
        <dbReference type="ARBA" id="ARBA00023098"/>
    </source>
</evidence>